<protein>
    <submittedName>
        <fullName evidence="1">Uncharacterized protein</fullName>
    </submittedName>
</protein>
<evidence type="ECO:0000313" key="1">
    <source>
        <dbReference type="EMBL" id="KAA1108682.1"/>
    </source>
</evidence>
<organism evidence="1 2">
    <name type="scientific">Puccinia graminis f. sp. tritici</name>
    <dbReference type="NCBI Taxonomy" id="56615"/>
    <lineage>
        <taxon>Eukaryota</taxon>
        <taxon>Fungi</taxon>
        <taxon>Dikarya</taxon>
        <taxon>Basidiomycota</taxon>
        <taxon>Pucciniomycotina</taxon>
        <taxon>Pucciniomycetes</taxon>
        <taxon>Pucciniales</taxon>
        <taxon>Pucciniaceae</taxon>
        <taxon>Puccinia</taxon>
    </lineage>
</organism>
<dbReference type="Proteomes" id="UP000324748">
    <property type="component" value="Unassembled WGS sequence"/>
</dbReference>
<comment type="caution">
    <text evidence="1">The sequence shown here is derived from an EMBL/GenBank/DDBJ whole genome shotgun (WGS) entry which is preliminary data.</text>
</comment>
<proteinExistence type="predicted"/>
<keyword evidence="2" id="KW-1185">Reference proteome</keyword>
<reference evidence="1 2" key="1">
    <citation type="submission" date="2019-05" db="EMBL/GenBank/DDBJ databases">
        <title>Emergence of the Ug99 lineage of the wheat stem rust pathogen through somatic hybridization.</title>
        <authorList>
            <person name="Li F."/>
            <person name="Upadhyaya N.M."/>
            <person name="Sperschneider J."/>
            <person name="Matny O."/>
            <person name="Nguyen-Phuc H."/>
            <person name="Mago R."/>
            <person name="Raley C."/>
            <person name="Miller M.E."/>
            <person name="Silverstein K.A.T."/>
            <person name="Henningsen E."/>
            <person name="Hirsch C.D."/>
            <person name="Visser B."/>
            <person name="Pretorius Z.A."/>
            <person name="Steffenson B.J."/>
            <person name="Schwessinger B."/>
            <person name="Dodds P.N."/>
            <person name="Figueroa M."/>
        </authorList>
    </citation>
    <scope>NUCLEOTIDE SEQUENCE [LARGE SCALE GENOMIC DNA]</scope>
    <source>
        <strain evidence="1">21-0</strain>
    </source>
</reference>
<sequence>MAIITAARDCSDLSVLPPPSRKHLAALRLLSARDASHHPATTFFQLGINTDSFRSRSSLQLATAVNSVFFIYPGFFQSQASHNPVTASNLEYFINTCPFQSQLSLQFATGFVSFPGLTC</sequence>
<dbReference type="AlphaFoldDB" id="A0A5B0Q6D2"/>
<name>A0A5B0Q6D2_PUCGR</name>
<evidence type="ECO:0000313" key="2">
    <source>
        <dbReference type="Proteomes" id="UP000324748"/>
    </source>
</evidence>
<accession>A0A5B0Q6D2</accession>
<dbReference type="OrthoDB" id="10284998at2759"/>
<gene>
    <name evidence="1" type="ORF">PGT21_020924</name>
</gene>
<dbReference type="EMBL" id="VSWC01000028">
    <property type="protein sequence ID" value="KAA1108682.1"/>
    <property type="molecule type" value="Genomic_DNA"/>
</dbReference>